<dbReference type="InterPro" id="IPR047794">
    <property type="entry name" value="C45_proenzyme-like"/>
</dbReference>
<gene>
    <name evidence="6" type="ORF">FYJ24_02485</name>
</gene>
<dbReference type="AlphaFoldDB" id="A0A6N7W678"/>
<evidence type="ECO:0000256" key="4">
    <source>
        <dbReference type="ARBA" id="ARBA00023098"/>
    </source>
</evidence>
<keyword evidence="1" id="KW-0732">Signal</keyword>
<reference evidence="6 7" key="1">
    <citation type="submission" date="2019-08" db="EMBL/GenBank/DDBJ databases">
        <title>In-depth cultivation of the pig gut microbiome towards novel bacterial diversity and tailored functional studies.</title>
        <authorList>
            <person name="Wylensek D."/>
            <person name="Hitch T.C.A."/>
            <person name="Clavel T."/>
        </authorList>
    </citation>
    <scope>NUCLEOTIDE SEQUENCE [LARGE SCALE GENOMIC DNA]</scope>
    <source>
        <strain evidence="6 7">WB03_NA08</strain>
    </source>
</reference>
<dbReference type="InterPro" id="IPR007000">
    <property type="entry name" value="PLipase_B-like"/>
</dbReference>
<dbReference type="Proteomes" id="UP000470875">
    <property type="component" value="Unassembled WGS sequence"/>
</dbReference>
<evidence type="ECO:0000256" key="1">
    <source>
        <dbReference type="ARBA" id="ARBA00022729"/>
    </source>
</evidence>
<keyword evidence="4" id="KW-0443">Lipid metabolism</keyword>
<dbReference type="GO" id="GO:0016042">
    <property type="term" value="P:lipid catabolic process"/>
    <property type="evidence" value="ECO:0007669"/>
    <property type="project" value="UniProtKB-KW"/>
</dbReference>
<organism evidence="6 7">
    <name type="scientific">Scrofimicrobium canadense</name>
    <dbReference type="NCBI Taxonomy" id="2652290"/>
    <lineage>
        <taxon>Bacteria</taxon>
        <taxon>Bacillati</taxon>
        <taxon>Actinomycetota</taxon>
        <taxon>Actinomycetes</taxon>
        <taxon>Actinomycetales</taxon>
        <taxon>Actinomycetaceae</taxon>
        <taxon>Scrofimicrobium</taxon>
    </lineage>
</organism>
<keyword evidence="2" id="KW-0378">Hydrolase</keyword>
<dbReference type="GO" id="GO:0004620">
    <property type="term" value="F:phospholipase activity"/>
    <property type="evidence" value="ECO:0007669"/>
    <property type="project" value="InterPro"/>
</dbReference>
<name>A0A6N7W678_9ACTO</name>
<protein>
    <submittedName>
        <fullName evidence="6">Peptidase C45</fullName>
    </submittedName>
</protein>
<keyword evidence="7" id="KW-1185">Reference proteome</keyword>
<evidence type="ECO:0000256" key="2">
    <source>
        <dbReference type="ARBA" id="ARBA00022801"/>
    </source>
</evidence>
<dbReference type="NCBIfam" id="NF040521">
    <property type="entry name" value="C45_proenzyme"/>
    <property type="match status" value="1"/>
</dbReference>
<dbReference type="PANTHER" id="PTHR12370">
    <property type="entry name" value="PHOSPHOLIPASE B-RELATED"/>
    <property type="match status" value="1"/>
</dbReference>
<dbReference type="Pfam" id="PF04916">
    <property type="entry name" value="Phospholip_B"/>
    <property type="match status" value="1"/>
</dbReference>
<evidence type="ECO:0000313" key="6">
    <source>
        <dbReference type="EMBL" id="MSS83648.1"/>
    </source>
</evidence>
<accession>A0A6N7W678</accession>
<evidence type="ECO:0000256" key="3">
    <source>
        <dbReference type="ARBA" id="ARBA00022963"/>
    </source>
</evidence>
<dbReference type="Gene3D" id="3.60.60.30">
    <property type="match status" value="1"/>
</dbReference>
<keyword evidence="3" id="KW-0442">Lipid degradation</keyword>
<dbReference type="RefSeq" id="WP_154543235.1">
    <property type="nucleotide sequence ID" value="NZ_VULO01000002.1"/>
</dbReference>
<sequence length="464" mass="52175">MAQLSSEQEQWVAEASRSEINGWIYLHINGEPFARGFQHGYLVADEWADAQRVYKAMTYQCFGLEYSFFQKHAVEMHKDKIPEEIADEMKGIAAGLTAAGVPATFEDIIGWNAWMEVTDYWYPSVSSKYAKAGPKGPRGSHCSAFVATGSATVDGKLVIAHTSFDDFWAGQYFNVLLDLTPTEGSRMVMQSVPGYVGSFTDFWVASSGLVVTETTIGSFHGYDPKRAPEYVRSRLATQYAKTIDEWVDTLNKDNNGGYANTWLVGDANTGEIARYEEGLIYQNLEKTLDGSFFGDNAPSDPRIMHLECDDYGYNDVRWPTGARRVRWMQLLEEHHGQIDTQVGQAMIGDTYDVYLGYNNPSMRTICSHYDADPLYYLSSHGVPFNPFGSVDAKLATGDDVLKMNMWGRFGRADGTPFDADAHLRQHPQFNWQKGYLKSRPSQPWTYFDNGKVDTESTGPLENKE</sequence>
<keyword evidence="5" id="KW-0325">Glycoprotein</keyword>
<evidence type="ECO:0000313" key="7">
    <source>
        <dbReference type="Proteomes" id="UP000470875"/>
    </source>
</evidence>
<evidence type="ECO:0000256" key="5">
    <source>
        <dbReference type="ARBA" id="ARBA00023180"/>
    </source>
</evidence>
<comment type="caution">
    <text evidence="6">The sequence shown here is derived from an EMBL/GenBank/DDBJ whole genome shotgun (WGS) entry which is preliminary data.</text>
</comment>
<proteinExistence type="predicted"/>
<dbReference type="EMBL" id="VULO01000002">
    <property type="protein sequence ID" value="MSS83648.1"/>
    <property type="molecule type" value="Genomic_DNA"/>
</dbReference>